<gene>
    <name evidence="5" type="primary">HSH2D</name>
</gene>
<evidence type="ECO:0000313" key="5">
    <source>
        <dbReference type="Ensembl" id="ENSATEP00000007894.2"/>
    </source>
</evidence>
<feature type="compositionally biased region" description="Basic and acidic residues" evidence="3">
    <location>
        <begin position="317"/>
        <end position="327"/>
    </location>
</feature>
<dbReference type="Ensembl" id="ENSATET00000008021.3">
    <property type="protein sequence ID" value="ENSATEP00000007894.2"/>
    <property type="gene ID" value="ENSATEG00000005494.3"/>
</dbReference>
<sequence length="361" mass="40758">MSLCPLNWMMECHQSVVGQHDTFTWFTQSQLQCVIRNGIVPEWFHGIISRKAAEELLMCKPPGYFLIRVSESRIGYTLSYRAEDRCRHFMIDALEDGQYIIVGENRRHQCLQDLVDFHRRNPIIPFSEVLTVACGQSSNDKTDYAELLFPKRHQNPNTNLLQNICLHPNQSHPVPHEDMPPALPHRPTNLNSTVLPPKIQPHRLYPSLENEFQQMTTPVPTSVMPTSPLESLLESFAPLKQNEACVKTLSAPKCPSSPTANENSPGANIHPAKSQEVKPSVIQNLKKKFQKNRSTSQENMYTEINVETTNSGGNTETEYHVSSRDPMFDDAPLSYSGSDVTLPEGVLPQEYLPPPPFAPGY</sequence>
<dbReference type="GeneTree" id="ENSGT00940000161678"/>
<feature type="domain" description="SH2" evidence="4">
    <location>
        <begin position="43"/>
        <end position="134"/>
    </location>
</feature>
<evidence type="ECO:0000256" key="1">
    <source>
        <dbReference type="ARBA" id="ARBA00022999"/>
    </source>
</evidence>
<name>A0A3Q1HKN2_ANATE</name>
<protein>
    <recommendedName>
        <fullName evidence="4">SH2 domain-containing protein</fullName>
    </recommendedName>
</protein>
<dbReference type="SMART" id="SM00252">
    <property type="entry name" value="SH2"/>
    <property type="match status" value="1"/>
</dbReference>
<dbReference type="FunCoup" id="A0A3Q1HKN2">
    <property type="interactions" value="616"/>
</dbReference>
<keyword evidence="1 2" id="KW-0727">SH2 domain</keyword>
<dbReference type="Gene3D" id="3.30.505.10">
    <property type="entry name" value="SH2 domain"/>
    <property type="match status" value="1"/>
</dbReference>
<reference evidence="5" key="2">
    <citation type="submission" date="2025-08" db="UniProtKB">
        <authorList>
            <consortium name="Ensembl"/>
        </authorList>
    </citation>
    <scope>IDENTIFICATION</scope>
</reference>
<evidence type="ECO:0000259" key="4">
    <source>
        <dbReference type="PROSITE" id="PS50001"/>
    </source>
</evidence>
<dbReference type="InterPro" id="IPR036860">
    <property type="entry name" value="SH2_dom_sf"/>
</dbReference>
<dbReference type="STRING" id="64144.ENSATEP00000007894"/>
<feature type="compositionally biased region" description="Polar residues" evidence="3">
    <location>
        <begin position="256"/>
        <end position="266"/>
    </location>
</feature>
<dbReference type="AlphaFoldDB" id="A0A3Q1HKN2"/>
<dbReference type="PANTHER" id="PTHR14388:SF3">
    <property type="entry name" value="HEMATOPOIETIC SH2 DOMAIN-CONTAINING PROTEIN"/>
    <property type="match status" value="1"/>
</dbReference>
<reference evidence="5" key="3">
    <citation type="submission" date="2025-09" db="UniProtKB">
        <authorList>
            <consortium name="Ensembl"/>
        </authorList>
    </citation>
    <scope>IDENTIFICATION</scope>
</reference>
<dbReference type="PROSITE" id="PS50001">
    <property type="entry name" value="SH2"/>
    <property type="match status" value="1"/>
</dbReference>
<accession>A0A3Q1HKN2</accession>
<feature type="region of interest" description="Disordered" evidence="3">
    <location>
        <begin position="256"/>
        <end position="278"/>
    </location>
</feature>
<dbReference type="InterPro" id="IPR000980">
    <property type="entry name" value="SH2"/>
</dbReference>
<proteinExistence type="predicted"/>
<dbReference type="Pfam" id="PF00017">
    <property type="entry name" value="SH2"/>
    <property type="match status" value="1"/>
</dbReference>
<dbReference type="GO" id="GO:0005737">
    <property type="term" value="C:cytoplasm"/>
    <property type="evidence" value="ECO:0007669"/>
    <property type="project" value="TreeGrafter"/>
</dbReference>
<dbReference type="OMA" id="SVPDWFH"/>
<evidence type="ECO:0000256" key="3">
    <source>
        <dbReference type="SAM" id="MobiDB-lite"/>
    </source>
</evidence>
<feature type="region of interest" description="Disordered" evidence="3">
    <location>
        <begin position="307"/>
        <end position="361"/>
    </location>
</feature>
<dbReference type="PRINTS" id="PR00401">
    <property type="entry name" value="SH2DOMAIN"/>
</dbReference>
<feature type="compositionally biased region" description="Pro residues" evidence="3">
    <location>
        <begin position="351"/>
        <end position="361"/>
    </location>
</feature>
<reference evidence="5" key="1">
    <citation type="submission" date="2021-04" db="EMBL/GenBank/DDBJ databases">
        <authorList>
            <consortium name="Wellcome Sanger Institute Data Sharing"/>
        </authorList>
    </citation>
    <scope>NUCLEOTIDE SEQUENCE [LARGE SCALE GENOMIC DNA]</scope>
</reference>
<evidence type="ECO:0000256" key="2">
    <source>
        <dbReference type="PROSITE-ProRule" id="PRU00191"/>
    </source>
</evidence>
<dbReference type="SUPFAM" id="SSF55550">
    <property type="entry name" value="SH2 domain"/>
    <property type="match status" value="1"/>
</dbReference>
<dbReference type="PANTHER" id="PTHR14388">
    <property type="entry name" value="T CELL-SPECIFIC ADAPTER PROTEIN TSAD"/>
    <property type="match status" value="1"/>
</dbReference>
<organism evidence="5 6">
    <name type="scientific">Anabas testudineus</name>
    <name type="common">Climbing perch</name>
    <name type="synonym">Anthias testudineus</name>
    <dbReference type="NCBI Taxonomy" id="64144"/>
    <lineage>
        <taxon>Eukaryota</taxon>
        <taxon>Metazoa</taxon>
        <taxon>Chordata</taxon>
        <taxon>Craniata</taxon>
        <taxon>Vertebrata</taxon>
        <taxon>Euteleostomi</taxon>
        <taxon>Actinopterygii</taxon>
        <taxon>Neopterygii</taxon>
        <taxon>Teleostei</taxon>
        <taxon>Neoteleostei</taxon>
        <taxon>Acanthomorphata</taxon>
        <taxon>Anabantaria</taxon>
        <taxon>Anabantiformes</taxon>
        <taxon>Anabantoidei</taxon>
        <taxon>Anabantidae</taxon>
        <taxon>Anabas</taxon>
    </lineage>
</organism>
<dbReference type="Proteomes" id="UP000265040">
    <property type="component" value="Chromosome 4"/>
</dbReference>
<keyword evidence="6" id="KW-1185">Reference proteome</keyword>
<evidence type="ECO:0000313" key="6">
    <source>
        <dbReference type="Proteomes" id="UP000265040"/>
    </source>
</evidence>
<feature type="compositionally biased region" description="Low complexity" evidence="3">
    <location>
        <begin position="307"/>
        <end position="316"/>
    </location>
</feature>
<dbReference type="InParanoid" id="A0A3Q1HKN2"/>